<keyword evidence="3" id="KW-0813">Transport</keyword>
<dbReference type="Proteomes" id="UP000266506">
    <property type="component" value="Unassembled WGS sequence"/>
</dbReference>
<evidence type="ECO:0000256" key="4">
    <source>
        <dbReference type="ARBA" id="ARBA00022449"/>
    </source>
</evidence>
<dbReference type="InterPro" id="IPR038770">
    <property type="entry name" value="Na+/solute_symporter_sf"/>
</dbReference>
<feature type="transmembrane region" description="Helical" evidence="11">
    <location>
        <begin position="205"/>
        <end position="230"/>
    </location>
</feature>
<dbReference type="Pfam" id="PF00999">
    <property type="entry name" value="Na_H_Exchanger"/>
    <property type="match status" value="1"/>
</dbReference>
<dbReference type="EMBL" id="QXEV01000032">
    <property type="protein sequence ID" value="RIA64877.1"/>
    <property type="molecule type" value="Genomic_DNA"/>
</dbReference>
<evidence type="ECO:0000256" key="2">
    <source>
        <dbReference type="ARBA" id="ARBA00005551"/>
    </source>
</evidence>
<feature type="transmembrane region" description="Helical" evidence="11">
    <location>
        <begin position="66"/>
        <end position="85"/>
    </location>
</feature>
<organism evidence="13 14">
    <name type="scientific">Anaeroplasma bactoclasticum</name>
    <dbReference type="NCBI Taxonomy" id="2088"/>
    <lineage>
        <taxon>Bacteria</taxon>
        <taxon>Bacillati</taxon>
        <taxon>Mycoplasmatota</taxon>
        <taxon>Mollicutes</taxon>
        <taxon>Anaeroplasmatales</taxon>
        <taxon>Anaeroplasmataceae</taxon>
        <taxon>Anaeroplasma</taxon>
    </lineage>
</organism>
<proteinExistence type="inferred from homology"/>
<feature type="transmembrane region" description="Helical" evidence="11">
    <location>
        <begin position="327"/>
        <end position="350"/>
    </location>
</feature>
<evidence type="ECO:0000256" key="6">
    <source>
        <dbReference type="ARBA" id="ARBA00022989"/>
    </source>
</evidence>
<dbReference type="RefSeq" id="WP_119016871.1">
    <property type="nucleotide sequence ID" value="NZ_QXEV01000032.1"/>
</dbReference>
<keyword evidence="5 11" id="KW-0812">Transmembrane</keyword>
<evidence type="ECO:0000256" key="7">
    <source>
        <dbReference type="ARBA" id="ARBA00023053"/>
    </source>
</evidence>
<feature type="transmembrane region" description="Helical" evidence="11">
    <location>
        <begin position="135"/>
        <end position="153"/>
    </location>
</feature>
<name>A0A397R0B5_9MOLU</name>
<dbReference type="OrthoDB" id="9793589at2"/>
<dbReference type="InterPro" id="IPR006153">
    <property type="entry name" value="Cation/H_exchanger_TM"/>
</dbReference>
<evidence type="ECO:0000259" key="12">
    <source>
        <dbReference type="Pfam" id="PF00999"/>
    </source>
</evidence>
<evidence type="ECO:0000313" key="14">
    <source>
        <dbReference type="Proteomes" id="UP000266506"/>
    </source>
</evidence>
<keyword evidence="14" id="KW-1185">Reference proteome</keyword>
<feature type="transmembrane region" description="Helical" evidence="11">
    <location>
        <begin position="394"/>
        <end position="414"/>
    </location>
</feature>
<keyword evidence="6 11" id="KW-1133">Transmembrane helix</keyword>
<dbReference type="PANTHER" id="PTHR43562:SF3">
    <property type="entry name" value="SODIUM ION_PROTON EXCHANGER (EUROFUNG)"/>
    <property type="match status" value="1"/>
</dbReference>
<feature type="domain" description="Cation/H+ exchanger transmembrane" evidence="12">
    <location>
        <begin position="18"/>
        <end position="413"/>
    </location>
</feature>
<gene>
    <name evidence="13" type="ORF">EI71_01801</name>
</gene>
<dbReference type="InParanoid" id="A0A397R0B5"/>
<evidence type="ECO:0000256" key="5">
    <source>
        <dbReference type="ARBA" id="ARBA00022692"/>
    </source>
</evidence>
<evidence type="ECO:0000256" key="1">
    <source>
        <dbReference type="ARBA" id="ARBA00004141"/>
    </source>
</evidence>
<keyword evidence="7" id="KW-0915">Sodium</keyword>
<evidence type="ECO:0000256" key="10">
    <source>
        <dbReference type="ARBA" id="ARBA00023201"/>
    </source>
</evidence>
<comment type="caution">
    <text evidence="13">The sequence shown here is derived from an EMBL/GenBank/DDBJ whole genome shotgun (WGS) entry which is preliminary data.</text>
</comment>
<accession>A0A397R0B5</accession>
<evidence type="ECO:0000256" key="11">
    <source>
        <dbReference type="SAM" id="Phobius"/>
    </source>
</evidence>
<dbReference type="GO" id="GO:0016020">
    <property type="term" value="C:membrane"/>
    <property type="evidence" value="ECO:0007669"/>
    <property type="project" value="UniProtKB-SubCell"/>
</dbReference>
<dbReference type="AlphaFoldDB" id="A0A397R0B5"/>
<evidence type="ECO:0000256" key="9">
    <source>
        <dbReference type="ARBA" id="ARBA00023136"/>
    </source>
</evidence>
<evidence type="ECO:0000256" key="8">
    <source>
        <dbReference type="ARBA" id="ARBA00023065"/>
    </source>
</evidence>
<feature type="transmembrane region" description="Helical" evidence="11">
    <location>
        <begin position="37"/>
        <end position="54"/>
    </location>
</feature>
<sequence>MSFDASTVFEILLPLGAIIFLSKLLSIGARKIGLPQVIGMLLTGVLLGAIVFIPNHEYVMTNNSMIGIQIVAEIGVILIMFSAGMETDLKQIKQTGVASLVITILGVIVPMGLGFLAALLLGTDLSNTKTLFQNLFYGVVLTATSVSVTVATLKELGKLNSKIGTAIMSAAILDDIIGVIILSVILSLDKAMTAASPDTNVTLEIVMVIVKTILFFIFAIGLGLLVRFIFQKLAKKYDHHRRIPIFAMALAFFYAFAAEKWFGIADITGAFFAGLVLSDFKETQYIERRTDITSYLLFTPVFFAKVGITSMQSFTNQTSNPFATWQFPVFGILFLLAGISGKLIGCGVGAKICKYSWKDSLRCGVGMMCRAEVCLICAQKGIDAKIISPSIQPFILILILLTSFVTPVILKATYKNEIRDENEGLDSIPMVESSTPIADSHIDNTNYQGPFMDQQ</sequence>
<dbReference type="PANTHER" id="PTHR43562">
    <property type="entry name" value="NAPA-TYPE SODIUM/HYDROGEN ANTIPORTER"/>
    <property type="match status" value="1"/>
</dbReference>
<keyword evidence="4" id="KW-0050">Antiport</keyword>
<keyword evidence="9 11" id="KW-0472">Membrane</keyword>
<dbReference type="GO" id="GO:0006814">
    <property type="term" value="P:sodium ion transport"/>
    <property type="evidence" value="ECO:0007669"/>
    <property type="project" value="UniProtKB-KW"/>
</dbReference>
<evidence type="ECO:0000313" key="13">
    <source>
        <dbReference type="EMBL" id="RIA64877.1"/>
    </source>
</evidence>
<feature type="transmembrane region" description="Helical" evidence="11">
    <location>
        <begin position="6"/>
        <end position="25"/>
    </location>
</feature>
<dbReference type="FunCoup" id="A0A397R0B5">
    <property type="interactions" value="91"/>
</dbReference>
<dbReference type="GO" id="GO:1902600">
    <property type="term" value="P:proton transmembrane transport"/>
    <property type="evidence" value="ECO:0007669"/>
    <property type="project" value="InterPro"/>
</dbReference>
<comment type="similarity">
    <text evidence="2">Belongs to the monovalent cation:proton antiporter 2 (CPA2) transporter (TC 2.A.37) family.</text>
</comment>
<feature type="transmembrane region" description="Helical" evidence="11">
    <location>
        <begin position="242"/>
        <end position="257"/>
    </location>
</feature>
<dbReference type="GO" id="GO:0015297">
    <property type="term" value="F:antiporter activity"/>
    <property type="evidence" value="ECO:0007669"/>
    <property type="project" value="UniProtKB-KW"/>
</dbReference>
<feature type="transmembrane region" description="Helical" evidence="11">
    <location>
        <begin position="97"/>
        <end position="123"/>
    </location>
</feature>
<keyword evidence="10" id="KW-0739">Sodium transport</keyword>
<dbReference type="Gene3D" id="1.20.1530.20">
    <property type="match status" value="1"/>
</dbReference>
<reference evidence="13 14" key="1">
    <citation type="submission" date="2018-08" db="EMBL/GenBank/DDBJ databases">
        <title>Genomic Encyclopedia of Archaeal and Bacterial Type Strains, Phase II (KMG-II): from individual species to whole genera.</title>
        <authorList>
            <person name="Goeker M."/>
        </authorList>
    </citation>
    <scope>NUCLEOTIDE SEQUENCE [LARGE SCALE GENOMIC DNA]</scope>
    <source>
        <strain evidence="13 14">ATCC 27112</strain>
    </source>
</reference>
<comment type="subcellular location">
    <subcellularLocation>
        <location evidence="1">Membrane</location>
        <topology evidence="1">Multi-pass membrane protein</topology>
    </subcellularLocation>
</comment>
<evidence type="ECO:0000256" key="3">
    <source>
        <dbReference type="ARBA" id="ARBA00022448"/>
    </source>
</evidence>
<feature type="transmembrane region" description="Helical" evidence="11">
    <location>
        <begin position="165"/>
        <end position="185"/>
    </location>
</feature>
<keyword evidence="8" id="KW-0406">Ion transport</keyword>
<protein>
    <submittedName>
        <fullName evidence="13">Kef-type K+ transport system membrane component KefB</fullName>
    </submittedName>
</protein>
<feature type="transmembrane region" description="Helical" evidence="11">
    <location>
        <begin position="292"/>
        <end position="315"/>
    </location>
</feature>